<reference evidence="2 3" key="1">
    <citation type="submission" date="2021-08" db="EMBL/GenBank/DDBJ databases">
        <title>Devosia salina sp. nov., isolated from the South China Sea sediment.</title>
        <authorList>
            <person name="Zhou Z."/>
        </authorList>
    </citation>
    <scope>NUCLEOTIDE SEQUENCE [LARGE SCALE GENOMIC DNA]</scope>
    <source>
        <strain evidence="2 3">SCS-3</strain>
    </source>
</reference>
<feature type="compositionally biased region" description="Pro residues" evidence="1">
    <location>
        <begin position="61"/>
        <end position="72"/>
    </location>
</feature>
<dbReference type="EMBL" id="CP080590">
    <property type="protein sequence ID" value="QYO76010.1"/>
    <property type="molecule type" value="Genomic_DNA"/>
</dbReference>
<dbReference type="PANTHER" id="PTHR41532:SF1">
    <property type="entry name" value="FIXS PROTEIN"/>
    <property type="match status" value="1"/>
</dbReference>
<sequence length="72" mass="7371">MSGLAILIPCALFLGLLALAAFSWALNSGQFDDIDGASQRVLLDHPGPTDTAGSTSEPVKRPAPPTPGPDTL</sequence>
<dbReference type="PANTHER" id="PTHR41532">
    <property type="entry name" value="FIXS PROTEIN"/>
    <property type="match status" value="1"/>
</dbReference>
<evidence type="ECO:0000256" key="1">
    <source>
        <dbReference type="SAM" id="MobiDB-lite"/>
    </source>
</evidence>
<dbReference type="InterPro" id="IPR004714">
    <property type="entry name" value="Cyt_oxidase_maturation_cbb3"/>
</dbReference>
<protein>
    <submittedName>
        <fullName evidence="2">Cbb3-type cytochrome oxidase assembly protein CcoS</fullName>
    </submittedName>
</protein>
<dbReference type="Proteomes" id="UP000825799">
    <property type="component" value="Chromosome"/>
</dbReference>
<dbReference type="RefSeq" id="WP_220304503.1">
    <property type="nucleotide sequence ID" value="NZ_CP080590.1"/>
</dbReference>
<name>A0ABX8WI85_9HYPH</name>
<accession>A0ABX8WI85</accession>
<evidence type="ECO:0000313" key="3">
    <source>
        <dbReference type="Proteomes" id="UP000825799"/>
    </source>
</evidence>
<evidence type="ECO:0000313" key="2">
    <source>
        <dbReference type="EMBL" id="QYO76010.1"/>
    </source>
</evidence>
<proteinExistence type="predicted"/>
<keyword evidence="3" id="KW-1185">Reference proteome</keyword>
<feature type="region of interest" description="Disordered" evidence="1">
    <location>
        <begin position="41"/>
        <end position="72"/>
    </location>
</feature>
<dbReference type="NCBIfam" id="TIGR00847">
    <property type="entry name" value="ccoS"/>
    <property type="match status" value="1"/>
</dbReference>
<gene>
    <name evidence="2" type="primary">ccoS</name>
    <name evidence="2" type="ORF">K1X15_15475</name>
</gene>
<dbReference type="Pfam" id="PF03597">
    <property type="entry name" value="FixS"/>
    <property type="match status" value="1"/>
</dbReference>
<organism evidence="2 3">
    <name type="scientific">Devosia salina</name>
    <dbReference type="NCBI Taxonomy" id="2860336"/>
    <lineage>
        <taxon>Bacteria</taxon>
        <taxon>Pseudomonadati</taxon>
        <taxon>Pseudomonadota</taxon>
        <taxon>Alphaproteobacteria</taxon>
        <taxon>Hyphomicrobiales</taxon>
        <taxon>Devosiaceae</taxon>
        <taxon>Devosia</taxon>
    </lineage>
</organism>